<dbReference type="InParanoid" id="A0A0Q3J7Y0"/>
<feature type="compositionally biased region" description="Basic residues" evidence="1">
    <location>
        <begin position="119"/>
        <end position="128"/>
    </location>
</feature>
<feature type="compositionally biased region" description="Low complexity" evidence="1">
    <location>
        <begin position="57"/>
        <end position="66"/>
    </location>
</feature>
<reference evidence="3" key="3">
    <citation type="submission" date="2018-08" db="UniProtKB">
        <authorList>
            <consortium name="EnsemblPlants"/>
        </authorList>
    </citation>
    <scope>IDENTIFICATION</scope>
    <source>
        <strain evidence="3">cv. Bd21</strain>
    </source>
</reference>
<organism evidence="2">
    <name type="scientific">Brachypodium distachyon</name>
    <name type="common">Purple false brome</name>
    <name type="synonym">Trachynia distachya</name>
    <dbReference type="NCBI Taxonomy" id="15368"/>
    <lineage>
        <taxon>Eukaryota</taxon>
        <taxon>Viridiplantae</taxon>
        <taxon>Streptophyta</taxon>
        <taxon>Embryophyta</taxon>
        <taxon>Tracheophyta</taxon>
        <taxon>Spermatophyta</taxon>
        <taxon>Magnoliopsida</taxon>
        <taxon>Liliopsida</taxon>
        <taxon>Poales</taxon>
        <taxon>Poaceae</taxon>
        <taxon>BOP clade</taxon>
        <taxon>Pooideae</taxon>
        <taxon>Stipodae</taxon>
        <taxon>Brachypodieae</taxon>
        <taxon>Brachypodium</taxon>
    </lineage>
</organism>
<proteinExistence type="predicted"/>
<reference evidence="2" key="2">
    <citation type="submission" date="2017-06" db="EMBL/GenBank/DDBJ databases">
        <title>WGS assembly of Brachypodium distachyon.</title>
        <authorList>
            <consortium name="The International Brachypodium Initiative"/>
            <person name="Lucas S."/>
            <person name="Harmon-Smith M."/>
            <person name="Lail K."/>
            <person name="Tice H."/>
            <person name="Grimwood J."/>
            <person name="Bruce D."/>
            <person name="Barry K."/>
            <person name="Shu S."/>
            <person name="Lindquist E."/>
            <person name="Wang M."/>
            <person name="Pitluck S."/>
            <person name="Vogel J.P."/>
            <person name="Garvin D.F."/>
            <person name="Mockler T.C."/>
            <person name="Schmutz J."/>
            <person name="Rokhsar D."/>
            <person name="Bevan M.W."/>
        </authorList>
    </citation>
    <scope>NUCLEOTIDE SEQUENCE</scope>
    <source>
        <strain evidence="2">Bd21</strain>
    </source>
</reference>
<feature type="compositionally biased region" description="Basic and acidic residues" evidence="1">
    <location>
        <begin position="147"/>
        <end position="156"/>
    </location>
</feature>
<evidence type="ECO:0000313" key="4">
    <source>
        <dbReference type="Proteomes" id="UP000008810"/>
    </source>
</evidence>
<feature type="region of interest" description="Disordered" evidence="1">
    <location>
        <begin position="45"/>
        <end position="157"/>
    </location>
</feature>
<dbReference type="EMBL" id="CM000882">
    <property type="protein sequence ID" value="KQJ94248.2"/>
    <property type="molecule type" value="Genomic_DNA"/>
</dbReference>
<accession>A0A0Q3J7Y0</accession>
<evidence type="ECO:0000256" key="1">
    <source>
        <dbReference type="SAM" id="MobiDB-lite"/>
    </source>
</evidence>
<name>A0A0Q3J7Y0_BRADI</name>
<dbReference type="EnsemblPlants" id="KQJ94248">
    <property type="protein sequence ID" value="KQJ94248"/>
    <property type="gene ID" value="BRADI_3g09423v3"/>
</dbReference>
<feature type="compositionally biased region" description="Low complexity" evidence="1">
    <location>
        <begin position="82"/>
        <end position="92"/>
    </location>
</feature>
<sequence>MPKQSRVGESCKSLDTKFYLVYIQKCSADRPIAPAAAGQLKLCRRRRRPRRRRRSGRAGMWRASRATCRRTRRGRGADRALRPPSSAAAAPPVRGLGDRRELRRCQPPAPAAASSPAAARRRPGRRRFSLREGSLEADGHGDDDEAAREGEAEEHHRVAHPVAADSGDAGTAAAAVDLVGRLGGRHGWYGSFVSPSLASCARRDRCDCRMGGVGPIIN</sequence>
<dbReference type="Proteomes" id="UP000008810">
    <property type="component" value="Chromosome 3"/>
</dbReference>
<feature type="compositionally biased region" description="Basic residues" evidence="1">
    <location>
        <begin position="45"/>
        <end position="56"/>
    </location>
</feature>
<protein>
    <submittedName>
        <fullName evidence="2 3">Uncharacterized protein</fullName>
    </submittedName>
</protein>
<gene>
    <name evidence="2" type="ORF">BRADI_3g09423v3</name>
</gene>
<evidence type="ECO:0000313" key="2">
    <source>
        <dbReference type="EMBL" id="KQJ94248.2"/>
    </source>
</evidence>
<keyword evidence="4" id="KW-1185">Reference proteome</keyword>
<feature type="compositionally biased region" description="Basic and acidic residues" evidence="1">
    <location>
        <begin position="129"/>
        <end position="140"/>
    </location>
</feature>
<dbReference type="Gramene" id="KQJ94248">
    <property type="protein sequence ID" value="KQJ94248"/>
    <property type="gene ID" value="BRADI_3g09423v3"/>
</dbReference>
<dbReference type="AlphaFoldDB" id="A0A0Q3J7Y0"/>
<evidence type="ECO:0000313" key="3">
    <source>
        <dbReference type="EnsemblPlants" id="KQJ94248"/>
    </source>
</evidence>
<reference evidence="2 3" key="1">
    <citation type="journal article" date="2010" name="Nature">
        <title>Genome sequencing and analysis of the model grass Brachypodium distachyon.</title>
        <authorList>
            <consortium name="International Brachypodium Initiative"/>
        </authorList>
    </citation>
    <scope>NUCLEOTIDE SEQUENCE [LARGE SCALE GENOMIC DNA]</scope>
    <source>
        <strain evidence="2 3">Bd21</strain>
    </source>
</reference>